<sequence length="289" mass="32477">MSLWKSRLEITSVTLLKNGVYVLSPVDAIVGASARAAGPGIALRAGCGLGRRRWRRSSSSFTTEINTVILVILNDILESMHIENGQRVYYTASNAAQRAATPPATTLTSFFEICQSDPFAKTLFYSEMPRYYTWNASTKKIQRRKQGDAVLGHQGECLRANIFESLRTVNSIVYPTFRAAYQELNLLENDNHWDTTLAEASISASPSQIRTLFSIIISTCFPSKPSDLWNKYKDNMSEDILHQIRISSRSSDFEASEEVHNQALLLIEDMCYVMCVSLLVRLEIPAPHR</sequence>
<gene>
    <name evidence="1" type="ORF">EVAR_57871_1</name>
</gene>
<evidence type="ECO:0000313" key="2">
    <source>
        <dbReference type="Proteomes" id="UP000299102"/>
    </source>
</evidence>
<accession>A0A4C1ZHS5</accession>
<dbReference type="AlphaFoldDB" id="A0A4C1ZHS5"/>
<dbReference type="OrthoDB" id="1728974at2759"/>
<reference evidence="1 2" key="1">
    <citation type="journal article" date="2019" name="Commun. Biol.">
        <title>The bagworm genome reveals a unique fibroin gene that provides high tensile strength.</title>
        <authorList>
            <person name="Kono N."/>
            <person name="Nakamura H."/>
            <person name="Ohtoshi R."/>
            <person name="Tomita M."/>
            <person name="Numata K."/>
            <person name="Arakawa K."/>
        </authorList>
    </citation>
    <scope>NUCLEOTIDE SEQUENCE [LARGE SCALE GENOMIC DNA]</scope>
</reference>
<protein>
    <submittedName>
        <fullName evidence="1">Uncharacterized protein</fullName>
    </submittedName>
</protein>
<organism evidence="1 2">
    <name type="scientific">Eumeta variegata</name>
    <name type="common">Bagworm moth</name>
    <name type="synonym">Eumeta japonica</name>
    <dbReference type="NCBI Taxonomy" id="151549"/>
    <lineage>
        <taxon>Eukaryota</taxon>
        <taxon>Metazoa</taxon>
        <taxon>Ecdysozoa</taxon>
        <taxon>Arthropoda</taxon>
        <taxon>Hexapoda</taxon>
        <taxon>Insecta</taxon>
        <taxon>Pterygota</taxon>
        <taxon>Neoptera</taxon>
        <taxon>Endopterygota</taxon>
        <taxon>Lepidoptera</taxon>
        <taxon>Glossata</taxon>
        <taxon>Ditrysia</taxon>
        <taxon>Tineoidea</taxon>
        <taxon>Psychidae</taxon>
        <taxon>Oiketicinae</taxon>
        <taxon>Eumeta</taxon>
    </lineage>
</organism>
<dbReference type="STRING" id="151549.A0A4C1ZHS5"/>
<name>A0A4C1ZHS5_EUMVA</name>
<dbReference type="Proteomes" id="UP000299102">
    <property type="component" value="Unassembled WGS sequence"/>
</dbReference>
<comment type="caution">
    <text evidence="1">The sequence shown here is derived from an EMBL/GenBank/DDBJ whole genome shotgun (WGS) entry which is preliminary data.</text>
</comment>
<proteinExistence type="predicted"/>
<keyword evidence="2" id="KW-1185">Reference proteome</keyword>
<evidence type="ECO:0000313" key="1">
    <source>
        <dbReference type="EMBL" id="GBP86167.1"/>
    </source>
</evidence>
<dbReference type="EMBL" id="BGZK01001777">
    <property type="protein sequence ID" value="GBP86167.1"/>
    <property type="molecule type" value="Genomic_DNA"/>
</dbReference>